<sequence length="143" mass="15254">MSSPSAESSRDEAMRNHPSEFSDESMTSDPRSLILERKEGGTACTMSLQMETDDQNQAAVSAVSVKSSNSMRQPPVLSDGTVTSDPKSLILEGKEGGTASTMSLHEEREDQTQKAVSVVSLKSSNSMRQPPVLSNGTVTSDSK</sequence>
<protein>
    <submittedName>
        <fullName evidence="2">Uncharacterized protein</fullName>
    </submittedName>
</protein>
<evidence type="ECO:0000313" key="3">
    <source>
        <dbReference type="Proteomes" id="UP000290572"/>
    </source>
</evidence>
<feature type="compositionally biased region" description="Polar residues" evidence="1">
    <location>
        <begin position="120"/>
        <end position="143"/>
    </location>
</feature>
<feature type="compositionally biased region" description="Low complexity" evidence="1">
    <location>
        <begin position="58"/>
        <end position="70"/>
    </location>
</feature>
<feature type="compositionally biased region" description="Basic and acidic residues" evidence="1">
    <location>
        <begin position="8"/>
        <end position="20"/>
    </location>
</feature>
<reference evidence="2 3" key="1">
    <citation type="submission" date="2018-03" db="EMBL/GenBank/DDBJ databases">
        <title>Draft genome sequence of Rohu Carp (Labeo rohita).</title>
        <authorList>
            <person name="Das P."/>
            <person name="Kushwaha B."/>
            <person name="Joshi C.G."/>
            <person name="Kumar D."/>
            <person name="Nagpure N.S."/>
            <person name="Sahoo L."/>
            <person name="Das S.P."/>
            <person name="Bit A."/>
            <person name="Patnaik S."/>
            <person name="Meher P.K."/>
            <person name="Jayasankar P."/>
            <person name="Koringa P.G."/>
            <person name="Patel N.V."/>
            <person name="Hinsu A.T."/>
            <person name="Kumar R."/>
            <person name="Pandey M."/>
            <person name="Agarwal S."/>
            <person name="Srivastava S."/>
            <person name="Singh M."/>
            <person name="Iquebal M.A."/>
            <person name="Jaiswal S."/>
            <person name="Angadi U.B."/>
            <person name="Kumar N."/>
            <person name="Raza M."/>
            <person name="Shah T.M."/>
            <person name="Rai A."/>
            <person name="Jena J.K."/>
        </authorList>
    </citation>
    <scope>NUCLEOTIDE SEQUENCE [LARGE SCALE GENOMIC DNA]</scope>
    <source>
        <strain evidence="2">DASCIFA01</strain>
        <tissue evidence="2">Testis</tissue>
    </source>
</reference>
<proteinExistence type="predicted"/>
<feature type="region of interest" description="Disordered" evidence="1">
    <location>
        <begin position="1"/>
        <end position="34"/>
    </location>
</feature>
<comment type="caution">
    <text evidence="2">The sequence shown here is derived from an EMBL/GenBank/DDBJ whole genome shotgun (WGS) entry which is preliminary data.</text>
</comment>
<accession>A0A498MCM2</accession>
<keyword evidence="3" id="KW-1185">Reference proteome</keyword>
<evidence type="ECO:0000313" key="2">
    <source>
        <dbReference type="EMBL" id="RXN15265.1"/>
    </source>
</evidence>
<feature type="region of interest" description="Disordered" evidence="1">
    <location>
        <begin position="53"/>
        <end position="143"/>
    </location>
</feature>
<evidence type="ECO:0000256" key="1">
    <source>
        <dbReference type="SAM" id="MobiDB-lite"/>
    </source>
</evidence>
<dbReference type="EMBL" id="QBIY01012858">
    <property type="protein sequence ID" value="RXN15265.1"/>
    <property type="molecule type" value="Genomic_DNA"/>
</dbReference>
<dbReference type="Proteomes" id="UP000290572">
    <property type="component" value="Unassembled WGS sequence"/>
</dbReference>
<gene>
    <name evidence="2" type="ORF">ROHU_028185</name>
</gene>
<name>A0A498MCM2_LABRO</name>
<organism evidence="2 3">
    <name type="scientific">Labeo rohita</name>
    <name type="common">Indian major carp</name>
    <name type="synonym">Cyprinus rohita</name>
    <dbReference type="NCBI Taxonomy" id="84645"/>
    <lineage>
        <taxon>Eukaryota</taxon>
        <taxon>Metazoa</taxon>
        <taxon>Chordata</taxon>
        <taxon>Craniata</taxon>
        <taxon>Vertebrata</taxon>
        <taxon>Euteleostomi</taxon>
        <taxon>Actinopterygii</taxon>
        <taxon>Neopterygii</taxon>
        <taxon>Teleostei</taxon>
        <taxon>Ostariophysi</taxon>
        <taxon>Cypriniformes</taxon>
        <taxon>Cyprinidae</taxon>
        <taxon>Labeoninae</taxon>
        <taxon>Labeonini</taxon>
        <taxon>Labeo</taxon>
    </lineage>
</organism>
<dbReference type="AlphaFoldDB" id="A0A498MCM2"/>